<evidence type="ECO:0000256" key="1">
    <source>
        <dbReference type="SAM" id="MobiDB-lite"/>
    </source>
</evidence>
<keyword evidence="3" id="KW-1185">Reference proteome</keyword>
<evidence type="ECO:0000313" key="3">
    <source>
        <dbReference type="Proteomes" id="UP000815677"/>
    </source>
</evidence>
<protein>
    <submittedName>
        <fullName evidence="2">Uncharacterized protein</fullName>
    </submittedName>
</protein>
<reference evidence="2" key="1">
    <citation type="submission" date="2014-09" db="EMBL/GenBank/DDBJ databases">
        <title>Genome sequence of the luminous mushroom Mycena chlorophos for searching fungal bioluminescence genes.</title>
        <authorList>
            <person name="Tanaka Y."/>
            <person name="Kasuga D."/>
            <person name="Oba Y."/>
            <person name="Hase S."/>
            <person name="Sato K."/>
            <person name="Oba Y."/>
            <person name="Sakakibara Y."/>
        </authorList>
    </citation>
    <scope>NUCLEOTIDE SEQUENCE</scope>
</reference>
<gene>
    <name evidence="2" type="ORF">MCHLO_05250</name>
</gene>
<name>A0ABQ0L9Q9_MYCCL</name>
<sequence length="245" mass="28235">MFAGAVIGWKHFTPEFQIGGIFDQLTAWQRQVLFLLSTNCVSEGVLGEKRIDYRENPNSSLETFSNKTRGRRNNTEAFIKKRCSTAVRAFVRAEVRRGSKTARKHEFWSAWAQFQRQKAAQGLQRRRKAKERRDAADAKLAAIELVLDLAVIEVMTSDKLREQLQYHRDILRDEILLGKKWKDDDMRLVGGRRELVKAARLRELQRRASEQPIAPSNSPENTTAAEIDDDDEMDDNDADWEDIDG</sequence>
<feature type="compositionally biased region" description="Acidic residues" evidence="1">
    <location>
        <begin position="226"/>
        <end position="245"/>
    </location>
</feature>
<accession>A0ABQ0L9Q9</accession>
<evidence type="ECO:0000313" key="2">
    <source>
        <dbReference type="EMBL" id="GAT47808.1"/>
    </source>
</evidence>
<feature type="compositionally biased region" description="Polar residues" evidence="1">
    <location>
        <begin position="214"/>
        <end position="223"/>
    </location>
</feature>
<organism evidence="2 3">
    <name type="scientific">Mycena chlorophos</name>
    <name type="common">Agaric fungus</name>
    <name type="synonym">Agaricus chlorophos</name>
    <dbReference type="NCBI Taxonomy" id="658473"/>
    <lineage>
        <taxon>Eukaryota</taxon>
        <taxon>Fungi</taxon>
        <taxon>Dikarya</taxon>
        <taxon>Basidiomycota</taxon>
        <taxon>Agaricomycotina</taxon>
        <taxon>Agaricomycetes</taxon>
        <taxon>Agaricomycetidae</taxon>
        <taxon>Agaricales</taxon>
        <taxon>Marasmiineae</taxon>
        <taxon>Mycenaceae</taxon>
        <taxon>Mycena</taxon>
    </lineage>
</organism>
<proteinExistence type="predicted"/>
<feature type="region of interest" description="Disordered" evidence="1">
    <location>
        <begin position="206"/>
        <end position="245"/>
    </location>
</feature>
<dbReference type="EMBL" id="DF844072">
    <property type="protein sequence ID" value="GAT47808.1"/>
    <property type="molecule type" value="Genomic_DNA"/>
</dbReference>
<dbReference type="Proteomes" id="UP000815677">
    <property type="component" value="Unassembled WGS sequence"/>
</dbReference>